<feature type="coiled-coil region" evidence="6">
    <location>
        <begin position="126"/>
        <end position="153"/>
    </location>
</feature>
<sequence>MAMSVDHDDGVHAGFTWENQSWSDILNSENIGESSKQKLDMKSLKRKEGLNEGEVHVNKKLSKGRCVVRSENDIDGEGKDEMYRDFDHEMHIFTERERRKKMKNMFSTLHALLPELPSKAGKYTIVDATMKKIKTLEQTIENLEKEKQEKLKYVSLFGSESPSVIKKSHCHPYESKETIIADHGSLNYNNNFSSSLMVTSYPNSKALGQSAPPLNQVAFQTWYYQNVVLSICGGQAQFCICATKMLGLLTRIAFVLEKYWIDVVSASITCNGNGKFYMILANVRQCLHDSISMEETYKQAAREIMMWIS</sequence>
<keyword evidence="6" id="KW-0175">Coiled coil</keyword>
<proteinExistence type="predicted"/>
<dbReference type="PANTHER" id="PTHR46772:SF8">
    <property type="entry name" value="TRANSCRIPTION FACTOR BHLH95"/>
    <property type="match status" value="1"/>
</dbReference>
<keyword evidence="5" id="KW-0539">Nucleus</keyword>
<keyword evidence="9" id="KW-1185">Reference proteome</keyword>
<comment type="subcellular location">
    <subcellularLocation>
        <location evidence="1">Nucleus</location>
    </subcellularLocation>
</comment>
<dbReference type="Proteomes" id="UP001157006">
    <property type="component" value="Chromosome 6"/>
</dbReference>
<feature type="domain" description="BHLH" evidence="7">
    <location>
        <begin position="86"/>
        <end position="136"/>
    </location>
</feature>
<dbReference type="InterPro" id="IPR044278">
    <property type="entry name" value="BHLH95-like"/>
</dbReference>
<dbReference type="InterPro" id="IPR036638">
    <property type="entry name" value="HLH_DNA-bd_sf"/>
</dbReference>
<keyword evidence="2" id="KW-0805">Transcription regulation</keyword>
<dbReference type="GO" id="GO:0003700">
    <property type="term" value="F:DNA-binding transcription factor activity"/>
    <property type="evidence" value="ECO:0007669"/>
    <property type="project" value="InterPro"/>
</dbReference>
<accession>A0AAV1B493</accession>
<dbReference type="GO" id="GO:0003677">
    <property type="term" value="F:DNA binding"/>
    <property type="evidence" value="ECO:0007669"/>
    <property type="project" value="UniProtKB-KW"/>
</dbReference>
<keyword evidence="4" id="KW-0804">Transcription</keyword>
<dbReference type="CDD" id="cd11393">
    <property type="entry name" value="bHLH_AtbHLH_like"/>
    <property type="match status" value="1"/>
</dbReference>
<evidence type="ECO:0000313" key="9">
    <source>
        <dbReference type="Proteomes" id="UP001157006"/>
    </source>
</evidence>
<reference evidence="8 9" key="1">
    <citation type="submission" date="2023-01" db="EMBL/GenBank/DDBJ databases">
        <authorList>
            <person name="Kreplak J."/>
        </authorList>
    </citation>
    <scope>NUCLEOTIDE SEQUENCE [LARGE SCALE GENOMIC DNA]</scope>
</reference>
<dbReference type="AlphaFoldDB" id="A0AAV1B493"/>
<keyword evidence="3" id="KW-0238">DNA-binding</keyword>
<evidence type="ECO:0000256" key="1">
    <source>
        <dbReference type="ARBA" id="ARBA00004123"/>
    </source>
</evidence>
<gene>
    <name evidence="8" type="ORF">VFH_VI018320</name>
</gene>
<dbReference type="Gene3D" id="4.10.280.10">
    <property type="entry name" value="Helix-loop-helix DNA-binding domain"/>
    <property type="match status" value="1"/>
</dbReference>
<evidence type="ECO:0000256" key="6">
    <source>
        <dbReference type="SAM" id="Coils"/>
    </source>
</evidence>
<dbReference type="SUPFAM" id="SSF47459">
    <property type="entry name" value="HLH, helix-loop-helix DNA-binding domain"/>
    <property type="match status" value="1"/>
</dbReference>
<dbReference type="EMBL" id="OX451741">
    <property type="protein sequence ID" value="CAI8616209.1"/>
    <property type="molecule type" value="Genomic_DNA"/>
</dbReference>
<dbReference type="GO" id="GO:0005634">
    <property type="term" value="C:nucleus"/>
    <property type="evidence" value="ECO:0007669"/>
    <property type="project" value="UniProtKB-SubCell"/>
</dbReference>
<evidence type="ECO:0000256" key="4">
    <source>
        <dbReference type="ARBA" id="ARBA00023163"/>
    </source>
</evidence>
<evidence type="ECO:0000256" key="3">
    <source>
        <dbReference type="ARBA" id="ARBA00023125"/>
    </source>
</evidence>
<name>A0AAV1B493_VICFA</name>
<evidence type="ECO:0000256" key="2">
    <source>
        <dbReference type="ARBA" id="ARBA00023015"/>
    </source>
</evidence>
<dbReference type="PANTHER" id="PTHR46772">
    <property type="entry name" value="BHLH DOMAIN-CONTAINING PROTEIN"/>
    <property type="match status" value="1"/>
</dbReference>
<dbReference type="GO" id="GO:0009960">
    <property type="term" value="P:endosperm development"/>
    <property type="evidence" value="ECO:0007669"/>
    <property type="project" value="InterPro"/>
</dbReference>
<evidence type="ECO:0000256" key="5">
    <source>
        <dbReference type="ARBA" id="ARBA00023242"/>
    </source>
</evidence>
<dbReference type="InterPro" id="IPR011598">
    <property type="entry name" value="bHLH_dom"/>
</dbReference>
<evidence type="ECO:0000313" key="8">
    <source>
        <dbReference type="EMBL" id="CAI8616209.1"/>
    </source>
</evidence>
<dbReference type="PROSITE" id="PS50888">
    <property type="entry name" value="BHLH"/>
    <property type="match status" value="1"/>
</dbReference>
<protein>
    <recommendedName>
        <fullName evidence="7">BHLH domain-containing protein</fullName>
    </recommendedName>
</protein>
<evidence type="ECO:0000259" key="7">
    <source>
        <dbReference type="PROSITE" id="PS50888"/>
    </source>
</evidence>
<dbReference type="GO" id="GO:0046983">
    <property type="term" value="F:protein dimerization activity"/>
    <property type="evidence" value="ECO:0007669"/>
    <property type="project" value="InterPro"/>
</dbReference>
<dbReference type="InterPro" id="IPR045239">
    <property type="entry name" value="bHLH95_bHLH"/>
</dbReference>
<organism evidence="8 9">
    <name type="scientific">Vicia faba</name>
    <name type="common">Broad bean</name>
    <name type="synonym">Faba vulgaris</name>
    <dbReference type="NCBI Taxonomy" id="3906"/>
    <lineage>
        <taxon>Eukaryota</taxon>
        <taxon>Viridiplantae</taxon>
        <taxon>Streptophyta</taxon>
        <taxon>Embryophyta</taxon>
        <taxon>Tracheophyta</taxon>
        <taxon>Spermatophyta</taxon>
        <taxon>Magnoliopsida</taxon>
        <taxon>eudicotyledons</taxon>
        <taxon>Gunneridae</taxon>
        <taxon>Pentapetalae</taxon>
        <taxon>rosids</taxon>
        <taxon>fabids</taxon>
        <taxon>Fabales</taxon>
        <taxon>Fabaceae</taxon>
        <taxon>Papilionoideae</taxon>
        <taxon>50 kb inversion clade</taxon>
        <taxon>NPAAA clade</taxon>
        <taxon>Hologalegina</taxon>
        <taxon>IRL clade</taxon>
        <taxon>Fabeae</taxon>
        <taxon>Vicia</taxon>
    </lineage>
</organism>
<dbReference type="SMART" id="SM00353">
    <property type="entry name" value="HLH"/>
    <property type="match status" value="1"/>
</dbReference>
<dbReference type="Pfam" id="PF00010">
    <property type="entry name" value="HLH"/>
    <property type="match status" value="1"/>
</dbReference>